<evidence type="ECO:0000313" key="2">
    <source>
        <dbReference type="Proteomes" id="UP000000289"/>
    </source>
</evidence>
<gene>
    <name evidence="1" type="primary">artA</name>
    <name evidence="1" type="ordered locus">SBG_0912</name>
</gene>
<dbReference type="eggNOG" id="ENOG50339NB">
    <property type="taxonomic scope" value="Bacteria"/>
</dbReference>
<dbReference type="InterPro" id="IPR003898">
    <property type="entry name" value="Borpert_toxA"/>
</dbReference>
<reference evidence="1 2" key="1">
    <citation type="journal article" date="2011" name="PLoS Pathog.">
        <title>Salmonella bongori provides insights into the evolution of the Salmonellae.</title>
        <authorList>
            <person name="Fookes M."/>
            <person name="Schroeder G.N."/>
            <person name="Langridge G.C."/>
            <person name="Blondel C.J."/>
            <person name="Mammina C."/>
            <person name="Connor T.R."/>
            <person name="Seth-Smith H."/>
            <person name="Vernikos G.S."/>
            <person name="Robinson K.S."/>
            <person name="Sanders M."/>
            <person name="Petty N.K."/>
            <person name="Kingsley R.A."/>
            <person name="Baumler A.J."/>
            <person name="Nuccio S.P."/>
            <person name="Contreras I."/>
            <person name="Santiviago C.A."/>
            <person name="Maskell D."/>
            <person name="Barrow P."/>
            <person name="Humphrey T."/>
            <person name="Nastasi A."/>
            <person name="Roberts M."/>
            <person name="Frankel G."/>
            <person name="Parkhill J."/>
            <person name="Dougan G."/>
            <person name="Thomson N.R."/>
        </authorList>
    </citation>
    <scope>NUCLEOTIDE SEQUENCE [LARGE SCALE GENOMIC DNA]</scope>
    <source>
        <strain evidence="2">ATCC 43975 / DSM 13772 / NCTC 12419</strain>
    </source>
</reference>
<dbReference type="AlphaFoldDB" id="A0A0K0H9F4"/>
<accession>A0A0K0H9F4</accession>
<dbReference type="PRINTS" id="PR01395">
    <property type="entry name" value="BORPETOXINA"/>
</dbReference>
<proteinExistence type="predicted"/>
<dbReference type="KEGG" id="sbg:SBG_0912"/>
<dbReference type="GO" id="GO:0003950">
    <property type="term" value="F:NAD+ poly-ADP-ribosyltransferase activity"/>
    <property type="evidence" value="ECO:0007669"/>
    <property type="project" value="InterPro"/>
</dbReference>
<dbReference type="EMBL" id="FR877557">
    <property type="protein sequence ID" value="CCC30008.1"/>
    <property type="molecule type" value="Genomic_DNA"/>
</dbReference>
<dbReference type="Proteomes" id="UP000000289">
    <property type="component" value="Chromosome"/>
</dbReference>
<dbReference type="GO" id="GO:0005576">
    <property type="term" value="C:extracellular region"/>
    <property type="evidence" value="ECO:0007669"/>
    <property type="project" value="InterPro"/>
</dbReference>
<sequence length="248" mass="28425">MMTGYSRFLRLGVYLMFAYSPFSSAVDFVYRVDSRPPDVIFRDGFSSHGNNRNLQQHIRGDSCAAGSRDSNYIATTSDINETYNIARVYYSRATFSGRLYRYRIRADNSFYSLPPSVAYIESRGVQFNHFERVMMRLQSEYVAVNSIPIENIQEAVELVYDRNTSQVRDGPGTSNSRYLRVSTQSNPGVIPNLPVPQVSTRERISAFGTLISACFSMRGVRRDDTRINSNYYEMEFYDARGVLTELLK</sequence>
<dbReference type="Pfam" id="PF02917">
    <property type="entry name" value="Pertussis_S1"/>
    <property type="match status" value="1"/>
</dbReference>
<name>A0A0K0H9F4_SALBC</name>
<evidence type="ECO:0000313" key="1">
    <source>
        <dbReference type="EMBL" id="CCC30008.1"/>
    </source>
</evidence>
<dbReference type="Gene3D" id="3.90.210.10">
    <property type="entry name" value="Heat-Labile Enterotoxin, subunit A"/>
    <property type="match status" value="1"/>
</dbReference>
<organism evidence="1 2">
    <name type="scientific">Salmonella bongori (strain ATCC 43975 / DSM 13772 / NCTC 12419)</name>
    <dbReference type="NCBI Taxonomy" id="218493"/>
    <lineage>
        <taxon>Bacteria</taxon>
        <taxon>Pseudomonadati</taxon>
        <taxon>Pseudomonadota</taxon>
        <taxon>Gammaproteobacteria</taxon>
        <taxon>Enterobacterales</taxon>
        <taxon>Enterobacteriaceae</taxon>
        <taxon>Salmonella</taxon>
    </lineage>
</organism>
<dbReference type="SUPFAM" id="SSF56399">
    <property type="entry name" value="ADP-ribosylation"/>
    <property type="match status" value="1"/>
</dbReference>
<protein>
    <submittedName>
        <fullName evidence="1">Putative pertussis toxin s1 subunit</fullName>
    </submittedName>
</protein>